<dbReference type="Proteomes" id="UP000825134">
    <property type="component" value="Chromosome"/>
</dbReference>
<dbReference type="InterPro" id="IPR014043">
    <property type="entry name" value="Acyl_transferase_dom"/>
</dbReference>
<dbReference type="InterPro" id="IPR004410">
    <property type="entry name" value="Malonyl_CoA-ACP_transAc_FabD"/>
</dbReference>
<dbReference type="RefSeq" id="WP_080122135.1">
    <property type="nucleotide sequence ID" value="NZ_CP035278.1"/>
</dbReference>
<dbReference type="EC" id="2.3.1.39" evidence="1 6"/>
<evidence type="ECO:0000256" key="3">
    <source>
        <dbReference type="ARBA" id="ARBA00022679"/>
    </source>
</evidence>
<evidence type="ECO:0000256" key="1">
    <source>
        <dbReference type="ARBA" id="ARBA00013258"/>
    </source>
</evidence>
<evidence type="ECO:0000313" key="11">
    <source>
        <dbReference type="Proteomes" id="UP000512184"/>
    </source>
</evidence>
<evidence type="ECO:0000256" key="7">
    <source>
        <dbReference type="PIRSR" id="PIRSR000446-1"/>
    </source>
</evidence>
<evidence type="ECO:0000313" key="9">
    <source>
        <dbReference type="EMBL" id="QHP83428.1"/>
    </source>
</evidence>
<dbReference type="SUPFAM" id="SSF55048">
    <property type="entry name" value="Probable ACP-binding domain of malonyl-CoA ACP transacylase"/>
    <property type="match status" value="1"/>
</dbReference>
<evidence type="ECO:0000256" key="5">
    <source>
        <dbReference type="ARBA" id="ARBA00048462"/>
    </source>
</evidence>
<dbReference type="NCBIfam" id="TIGR00128">
    <property type="entry name" value="fabD"/>
    <property type="match status" value="1"/>
</dbReference>
<feature type="active site" evidence="7">
    <location>
        <position position="92"/>
    </location>
</feature>
<dbReference type="GO" id="GO:0005829">
    <property type="term" value="C:cytosol"/>
    <property type="evidence" value="ECO:0007669"/>
    <property type="project" value="TreeGrafter"/>
</dbReference>
<evidence type="ECO:0000313" key="10">
    <source>
        <dbReference type="EMBL" id="QYC74223.1"/>
    </source>
</evidence>
<keyword evidence="3 6" id="KW-0808">Transferase</keyword>
<sequence>MKRIGLLFPGQGSQFVGMGKDLCQQYPEVRRLFVQADEFLGFSLSSIMFEGPEEVLLKTVNSQLAIYLHSLAVLEVLSKRCSFDPVLVSGLSLGEYTALTASKRVSLEDGLRVVQKRAELMNAACEQSLGAMAAVLGLTADVVQTALESLGEGIWVANYNAPKQIVIAGIKGKIEEAATILRGLGAKKVVMLKVAGAFHTPLMQAAQDELSPYLYQLAIKESNIAFASNVIGELVQESTKIRSLMVKQMTSPTLWYQTCFQIDPKVDVLLELGPGNVLTGLCRSIGLVSPCKHLGSVEDVENFCRSCDE</sequence>
<dbReference type="InterPro" id="IPR016036">
    <property type="entry name" value="Malonyl_transacylase_ACP-bd"/>
</dbReference>
<dbReference type="Pfam" id="PF00698">
    <property type="entry name" value="Acyl_transf_1"/>
    <property type="match status" value="1"/>
</dbReference>
<protein>
    <recommendedName>
        <fullName evidence="2 6">Malonyl CoA-acyl carrier protein transacylase</fullName>
        <ecNumber evidence="1 6">2.3.1.39</ecNumber>
    </recommendedName>
</protein>
<dbReference type="PANTHER" id="PTHR42681">
    <property type="entry name" value="MALONYL-COA-ACYL CARRIER PROTEIN TRANSACYLASE, MITOCHONDRIAL"/>
    <property type="match status" value="1"/>
</dbReference>
<name>A0AAQ0EQB7_9CHLA</name>
<gene>
    <name evidence="10" type="primary">fabD</name>
    <name evidence="9" type="ORF">Chls_553</name>
    <name evidence="10" type="ORF">INQ84_03885</name>
</gene>
<dbReference type="InterPro" id="IPR001227">
    <property type="entry name" value="Ac_transferase_dom_sf"/>
</dbReference>
<dbReference type="SMART" id="SM00827">
    <property type="entry name" value="PKS_AT"/>
    <property type="match status" value="1"/>
</dbReference>
<evidence type="ECO:0000256" key="6">
    <source>
        <dbReference type="PIRNR" id="PIRNR000446"/>
    </source>
</evidence>
<dbReference type="Gene3D" id="3.40.366.10">
    <property type="entry name" value="Malonyl-Coenzyme A Acyl Carrier Protein, domain 2"/>
    <property type="match status" value="1"/>
</dbReference>
<dbReference type="GO" id="GO:0004314">
    <property type="term" value="F:[acyl-carrier-protein] S-malonyltransferase activity"/>
    <property type="evidence" value="ECO:0007669"/>
    <property type="project" value="UniProtKB-EC"/>
</dbReference>
<dbReference type="GO" id="GO:0006633">
    <property type="term" value="P:fatty acid biosynthetic process"/>
    <property type="evidence" value="ECO:0007669"/>
    <property type="project" value="TreeGrafter"/>
</dbReference>
<comment type="catalytic activity">
    <reaction evidence="5 6">
        <text>holo-[ACP] + malonyl-CoA = malonyl-[ACP] + CoA</text>
        <dbReference type="Rhea" id="RHEA:41792"/>
        <dbReference type="Rhea" id="RHEA-COMP:9623"/>
        <dbReference type="Rhea" id="RHEA-COMP:9685"/>
        <dbReference type="ChEBI" id="CHEBI:57287"/>
        <dbReference type="ChEBI" id="CHEBI:57384"/>
        <dbReference type="ChEBI" id="CHEBI:64479"/>
        <dbReference type="ChEBI" id="CHEBI:78449"/>
        <dbReference type="EC" id="2.3.1.39"/>
    </reaction>
</comment>
<dbReference type="InterPro" id="IPR016035">
    <property type="entry name" value="Acyl_Trfase/lysoPLipase"/>
</dbReference>
<dbReference type="InterPro" id="IPR050858">
    <property type="entry name" value="Mal-CoA-ACP_Trans/PKS_FabD"/>
</dbReference>
<evidence type="ECO:0000256" key="2">
    <source>
        <dbReference type="ARBA" id="ARBA00018953"/>
    </source>
</evidence>
<evidence type="ECO:0000313" key="12">
    <source>
        <dbReference type="Proteomes" id="UP000825134"/>
    </source>
</evidence>
<keyword evidence="4 6" id="KW-0012">Acyltransferase</keyword>
<dbReference type="InterPro" id="IPR024925">
    <property type="entry name" value="Malonyl_CoA-ACP_transAc"/>
</dbReference>
<dbReference type="SUPFAM" id="SSF52151">
    <property type="entry name" value="FabD/lysophospholipase-like"/>
    <property type="match status" value="1"/>
</dbReference>
<reference evidence="9 11" key="1">
    <citation type="submission" date="2019-01" db="EMBL/GenBank/DDBJ databases">
        <title>Whole genome sequencing and annotation enables comparative genome analysis that reveals unique features of the Chlamydia suis R19 Genome.</title>
        <authorList>
            <person name="Dimond Z.E."/>
        </authorList>
    </citation>
    <scope>NUCLEOTIDE SEQUENCE [LARGE SCALE GENOMIC DNA]</scope>
    <source>
        <strain evidence="9 11">R19</strain>
    </source>
</reference>
<evidence type="ECO:0000259" key="8">
    <source>
        <dbReference type="SMART" id="SM00827"/>
    </source>
</evidence>
<feature type="domain" description="Malonyl-CoA:ACP transacylase (MAT)" evidence="8">
    <location>
        <begin position="7"/>
        <end position="299"/>
    </location>
</feature>
<dbReference type="AlphaFoldDB" id="A0AAQ0EQB7"/>
<organism evidence="10 12">
    <name type="scientific">Chlamydia suis</name>
    <dbReference type="NCBI Taxonomy" id="83559"/>
    <lineage>
        <taxon>Bacteria</taxon>
        <taxon>Pseudomonadati</taxon>
        <taxon>Chlamydiota</taxon>
        <taxon>Chlamydiia</taxon>
        <taxon>Chlamydiales</taxon>
        <taxon>Chlamydiaceae</taxon>
        <taxon>Chlamydia/Chlamydophila group</taxon>
        <taxon>Chlamydia</taxon>
    </lineage>
</organism>
<dbReference type="PANTHER" id="PTHR42681:SF1">
    <property type="entry name" value="MALONYL-COA-ACYL CARRIER PROTEIN TRANSACYLASE, MITOCHONDRIAL"/>
    <property type="match status" value="1"/>
</dbReference>
<proteinExistence type="inferred from homology"/>
<reference evidence="10" key="2">
    <citation type="journal article" date="2021" name="Front. Microbiol.">
        <title>Generation of Tetracycline and Rifamycin Resistant Chlamydia Suis Recombinants.</title>
        <authorList>
            <person name="Marti H."/>
            <person name="Bommana S."/>
            <person name="Read T.D."/>
            <person name="Pesch T."/>
            <person name="Prahauser B."/>
            <person name="Dean D."/>
            <person name="Borel N."/>
        </authorList>
    </citation>
    <scope>NUCLEOTIDE SEQUENCE</scope>
    <source>
        <strain evidence="10">208.1</strain>
    </source>
</reference>
<evidence type="ECO:0000256" key="4">
    <source>
        <dbReference type="ARBA" id="ARBA00023315"/>
    </source>
</evidence>
<dbReference type="Proteomes" id="UP000512184">
    <property type="component" value="Chromosome"/>
</dbReference>
<keyword evidence="11" id="KW-1185">Reference proteome</keyword>
<dbReference type="Gene3D" id="3.30.70.250">
    <property type="entry name" value="Malonyl-CoA ACP transacylase, ACP-binding"/>
    <property type="match status" value="1"/>
</dbReference>
<dbReference type="PIRSF" id="PIRSF000446">
    <property type="entry name" value="Mct"/>
    <property type="match status" value="1"/>
</dbReference>
<comment type="similarity">
    <text evidence="6">Belongs to the fabD family.</text>
</comment>
<accession>A0AAQ0EQB7</accession>
<dbReference type="EMBL" id="CP063185">
    <property type="protein sequence ID" value="QYC74223.1"/>
    <property type="molecule type" value="Genomic_DNA"/>
</dbReference>
<dbReference type="EMBL" id="CP035278">
    <property type="protein sequence ID" value="QHP83428.1"/>
    <property type="molecule type" value="Genomic_DNA"/>
</dbReference>
<dbReference type="FunFam" id="3.30.70.250:FF:000001">
    <property type="entry name" value="Malonyl CoA-acyl carrier protein transacylase"/>
    <property type="match status" value="1"/>
</dbReference>
<feature type="active site" evidence="7">
    <location>
        <position position="199"/>
    </location>
</feature>